<name>A0A8H6F8V3_9LECA</name>
<evidence type="ECO:0000256" key="1">
    <source>
        <dbReference type="SAM" id="MobiDB-lite"/>
    </source>
</evidence>
<feature type="chain" id="PRO_5034705106" evidence="2">
    <location>
        <begin position="21"/>
        <end position="210"/>
    </location>
</feature>
<dbReference type="GeneID" id="59332347"/>
<dbReference type="AlphaFoldDB" id="A0A8H6F8V3"/>
<dbReference type="Proteomes" id="UP000593566">
    <property type="component" value="Unassembled WGS sequence"/>
</dbReference>
<gene>
    <name evidence="3" type="ORF">HO133_003937</name>
</gene>
<comment type="caution">
    <text evidence="3">The sequence shown here is derived from an EMBL/GenBank/DDBJ whole genome shotgun (WGS) entry which is preliminary data.</text>
</comment>
<feature type="signal peptide" evidence="2">
    <location>
        <begin position="1"/>
        <end position="20"/>
    </location>
</feature>
<dbReference type="EMBL" id="JACCJB010000019">
    <property type="protein sequence ID" value="KAF6219470.1"/>
    <property type="molecule type" value="Genomic_DNA"/>
</dbReference>
<accession>A0A8H6F8V3</accession>
<sequence>MAQMGVWREWGSAALAVASAAVLAPAEPRSSISDGILQRQDSTPRTPPPPLLDATPTAPHTTVSLPITVPAPGADISLRIAHVGESWFAASLVEALCSGAHAAIRESVAWHPDEAVAPLPWFHSLYSQRWRDTIAVRIRGNEGKVFTWLQLEWVLDGLLGFMEGGEPGRLHPVDFDVDVVEQGTVAAGVLWYSQSPPPEAVGRRERGWEE</sequence>
<evidence type="ECO:0000256" key="2">
    <source>
        <dbReference type="SAM" id="SignalP"/>
    </source>
</evidence>
<proteinExistence type="predicted"/>
<feature type="region of interest" description="Disordered" evidence="1">
    <location>
        <begin position="33"/>
        <end position="57"/>
    </location>
</feature>
<evidence type="ECO:0000313" key="4">
    <source>
        <dbReference type="Proteomes" id="UP000593566"/>
    </source>
</evidence>
<organism evidence="3 4">
    <name type="scientific">Letharia lupina</name>
    <dbReference type="NCBI Taxonomy" id="560253"/>
    <lineage>
        <taxon>Eukaryota</taxon>
        <taxon>Fungi</taxon>
        <taxon>Dikarya</taxon>
        <taxon>Ascomycota</taxon>
        <taxon>Pezizomycotina</taxon>
        <taxon>Lecanoromycetes</taxon>
        <taxon>OSLEUM clade</taxon>
        <taxon>Lecanoromycetidae</taxon>
        <taxon>Lecanorales</taxon>
        <taxon>Lecanorineae</taxon>
        <taxon>Parmeliaceae</taxon>
        <taxon>Letharia</taxon>
    </lineage>
</organism>
<protein>
    <submittedName>
        <fullName evidence="3">Uncharacterized protein</fullName>
    </submittedName>
</protein>
<reference evidence="3 4" key="1">
    <citation type="journal article" date="2020" name="Genomics">
        <title>Complete, high-quality genomes from long-read metagenomic sequencing of two wolf lichen thalli reveals enigmatic genome architecture.</title>
        <authorList>
            <person name="McKenzie S.K."/>
            <person name="Walston R.F."/>
            <person name="Allen J.L."/>
        </authorList>
    </citation>
    <scope>NUCLEOTIDE SEQUENCE [LARGE SCALE GENOMIC DNA]</scope>
    <source>
        <strain evidence="3">WasteWater1</strain>
    </source>
</reference>
<dbReference type="RefSeq" id="XP_037148905.1">
    <property type="nucleotide sequence ID" value="XM_037294858.1"/>
</dbReference>
<keyword evidence="4" id="KW-1185">Reference proteome</keyword>
<keyword evidence="2" id="KW-0732">Signal</keyword>
<evidence type="ECO:0000313" key="3">
    <source>
        <dbReference type="EMBL" id="KAF6219470.1"/>
    </source>
</evidence>